<sequence>MTLFCRVGPVDSVLDDRRPVVPGTDLTILLIVGFLSMNSENDGNDGENDDDDDADDGNADGEGDAMVTDAASAQHPTATPLERGRTGSSRHPLNPSRDARCIRGVSNTGASPIPRTRKH</sequence>
<proteinExistence type="predicted"/>
<organism evidence="2 3">
    <name type="scientific">Saprolegnia parasitica (strain CBS 223.65)</name>
    <dbReference type="NCBI Taxonomy" id="695850"/>
    <lineage>
        <taxon>Eukaryota</taxon>
        <taxon>Sar</taxon>
        <taxon>Stramenopiles</taxon>
        <taxon>Oomycota</taxon>
        <taxon>Saprolegniomycetes</taxon>
        <taxon>Saprolegniales</taxon>
        <taxon>Saprolegniaceae</taxon>
        <taxon>Saprolegnia</taxon>
    </lineage>
</organism>
<evidence type="ECO:0000313" key="2">
    <source>
        <dbReference type="EMBL" id="KDO20950.1"/>
    </source>
</evidence>
<feature type="compositionally biased region" description="Acidic residues" evidence="1">
    <location>
        <begin position="42"/>
        <end position="63"/>
    </location>
</feature>
<protein>
    <submittedName>
        <fullName evidence="2">Uncharacterized protein</fullName>
    </submittedName>
</protein>
<accession>A0A067BVS4</accession>
<feature type="region of interest" description="Disordered" evidence="1">
    <location>
        <begin position="37"/>
        <end position="119"/>
    </location>
</feature>
<keyword evidence="3" id="KW-1185">Reference proteome</keyword>
<evidence type="ECO:0000256" key="1">
    <source>
        <dbReference type="SAM" id="MobiDB-lite"/>
    </source>
</evidence>
<dbReference type="VEuPathDB" id="FungiDB:SPRG_14041"/>
<dbReference type="EMBL" id="KK583299">
    <property type="protein sequence ID" value="KDO20950.1"/>
    <property type="molecule type" value="Genomic_DNA"/>
</dbReference>
<dbReference type="GeneID" id="24135873"/>
<name>A0A067BVS4_SAPPC</name>
<dbReference type="Proteomes" id="UP000030745">
    <property type="component" value="Unassembled WGS sequence"/>
</dbReference>
<evidence type="ECO:0000313" key="3">
    <source>
        <dbReference type="Proteomes" id="UP000030745"/>
    </source>
</evidence>
<reference evidence="2 3" key="1">
    <citation type="journal article" date="2013" name="PLoS Genet.">
        <title>Distinctive expansion of potential virulence genes in the genome of the oomycete fish pathogen Saprolegnia parasitica.</title>
        <authorList>
            <person name="Jiang R.H."/>
            <person name="de Bruijn I."/>
            <person name="Haas B.J."/>
            <person name="Belmonte R."/>
            <person name="Lobach L."/>
            <person name="Christie J."/>
            <person name="van den Ackerveken G."/>
            <person name="Bottin A."/>
            <person name="Bulone V."/>
            <person name="Diaz-Moreno S.M."/>
            <person name="Dumas B."/>
            <person name="Fan L."/>
            <person name="Gaulin E."/>
            <person name="Govers F."/>
            <person name="Grenville-Briggs L.J."/>
            <person name="Horner N.R."/>
            <person name="Levin J.Z."/>
            <person name="Mammella M."/>
            <person name="Meijer H.J."/>
            <person name="Morris P."/>
            <person name="Nusbaum C."/>
            <person name="Oome S."/>
            <person name="Phillips A.J."/>
            <person name="van Rooyen D."/>
            <person name="Rzeszutek E."/>
            <person name="Saraiva M."/>
            <person name="Secombes C.J."/>
            <person name="Seidl M.F."/>
            <person name="Snel B."/>
            <person name="Stassen J.H."/>
            <person name="Sykes S."/>
            <person name="Tripathy S."/>
            <person name="van den Berg H."/>
            <person name="Vega-Arreguin J.C."/>
            <person name="Wawra S."/>
            <person name="Young S.K."/>
            <person name="Zeng Q."/>
            <person name="Dieguez-Uribeondo J."/>
            <person name="Russ C."/>
            <person name="Tyler B.M."/>
            <person name="van West P."/>
        </authorList>
    </citation>
    <scope>NUCLEOTIDE SEQUENCE [LARGE SCALE GENOMIC DNA]</scope>
    <source>
        <strain evidence="2 3">CBS 223.65</strain>
    </source>
</reference>
<dbReference type="RefSeq" id="XP_012208341.1">
    <property type="nucleotide sequence ID" value="XM_012352951.1"/>
</dbReference>
<gene>
    <name evidence="2" type="ORF">SPRG_14041</name>
</gene>
<dbReference type="AlphaFoldDB" id="A0A067BVS4"/>
<dbReference type="KEGG" id="spar:SPRG_14041"/>